<dbReference type="InterPro" id="IPR001544">
    <property type="entry name" value="Aminotrans_IV"/>
</dbReference>
<evidence type="ECO:0000256" key="5">
    <source>
        <dbReference type="ARBA" id="ARBA00009320"/>
    </source>
</evidence>
<dbReference type="GO" id="GO:0009098">
    <property type="term" value="P:L-leucine biosynthetic process"/>
    <property type="evidence" value="ECO:0007669"/>
    <property type="project" value="UniProtKB-UniPathway"/>
</dbReference>
<evidence type="ECO:0000256" key="8">
    <source>
        <dbReference type="ARBA" id="ARBA00022898"/>
    </source>
</evidence>
<dbReference type="NCBIfam" id="TIGR01122">
    <property type="entry name" value="ilvE_I"/>
    <property type="match status" value="1"/>
</dbReference>
<evidence type="ECO:0000256" key="6">
    <source>
        <dbReference type="ARBA" id="ARBA00022576"/>
    </source>
</evidence>
<dbReference type="Gene3D" id="3.30.470.10">
    <property type="match status" value="1"/>
</dbReference>
<dbReference type="Proteomes" id="UP000046090">
    <property type="component" value="Unassembled WGS sequence"/>
</dbReference>
<evidence type="ECO:0000313" key="14">
    <source>
        <dbReference type="Proteomes" id="UP000046090"/>
    </source>
</evidence>
<comment type="similarity">
    <text evidence="5 12">Belongs to the class-IV pyridoxal-phosphate-dependent aminotransferase family.</text>
</comment>
<comment type="pathway">
    <text evidence="2 12">Amino-acid biosynthesis; L-isoleucine biosynthesis; L-isoleucine from 2-oxobutanoate: step 4/4.</text>
</comment>
<evidence type="ECO:0000256" key="1">
    <source>
        <dbReference type="ARBA" id="ARBA00001933"/>
    </source>
</evidence>
<dbReference type="InterPro" id="IPR005785">
    <property type="entry name" value="B_amino_transI"/>
</dbReference>
<dbReference type="EC" id="2.6.1.42" evidence="12"/>
<reference evidence="14" key="1">
    <citation type="submission" date="2014-12" db="EMBL/GenBank/DDBJ databases">
        <authorList>
            <person name="Smet A."/>
        </authorList>
    </citation>
    <scope>NUCLEOTIDE SEQUENCE [LARGE SCALE GENOMIC DNA]</scope>
</reference>
<keyword evidence="7 12" id="KW-0808">Transferase</keyword>
<comment type="pathway">
    <text evidence="3 12">Amino-acid biosynthesis; L-valine biosynthesis; L-valine from pyruvate: step 4/4.</text>
</comment>
<keyword evidence="6 12" id="KW-0032">Aminotransferase</keyword>
<dbReference type="Gene3D" id="3.20.10.10">
    <property type="entry name" value="D-amino Acid Aminotransferase, subunit A, domain 2"/>
    <property type="match status" value="1"/>
</dbReference>
<comment type="catalytic activity">
    <reaction evidence="11 12">
        <text>L-leucine + 2-oxoglutarate = 4-methyl-2-oxopentanoate + L-glutamate</text>
        <dbReference type="Rhea" id="RHEA:18321"/>
        <dbReference type="ChEBI" id="CHEBI:16810"/>
        <dbReference type="ChEBI" id="CHEBI:17865"/>
        <dbReference type="ChEBI" id="CHEBI:29985"/>
        <dbReference type="ChEBI" id="CHEBI:57427"/>
        <dbReference type="EC" id="2.6.1.42"/>
    </reaction>
</comment>
<keyword evidence="12" id="KW-0100">Branched-chain amino acid biosynthesis</keyword>
<dbReference type="UniPathway" id="UPA00048">
    <property type="reaction ID" value="UER00073"/>
</dbReference>
<comment type="function">
    <text evidence="12">Acts on leucine, isoleucine and valine.</text>
</comment>
<comment type="catalytic activity">
    <reaction evidence="10 12">
        <text>L-isoleucine + 2-oxoglutarate = (S)-3-methyl-2-oxopentanoate + L-glutamate</text>
        <dbReference type="Rhea" id="RHEA:24801"/>
        <dbReference type="ChEBI" id="CHEBI:16810"/>
        <dbReference type="ChEBI" id="CHEBI:29985"/>
        <dbReference type="ChEBI" id="CHEBI:35146"/>
        <dbReference type="ChEBI" id="CHEBI:58045"/>
        <dbReference type="EC" id="2.6.1.42"/>
    </reaction>
</comment>
<evidence type="ECO:0000256" key="2">
    <source>
        <dbReference type="ARBA" id="ARBA00004824"/>
    </source>
</evidence>
<evidence type="ECO:0000256" key="7">
    <source>
        <dbReference type="ARBA" id="ARBA00022679"/>
    </source>
</evidence>
<dbReference type="InterPro" id="IPR043131">
    <property type="entry name" value="BCAT-like_N"/>
</dbReference>
<keyword evidence="8 12" id="KW-0663">Pyridoxal phosphate</keyword>
<comment type="catalytic activity">
    <reaction evidence="9 12">
        <text>L-valine + 2-oxoglutarate = 3-methyl-2-oxobutanoate + L-glutamate</text>
        <dbReference type="Rhea" id="RHEA:24813"/>
        <dbReference type="ChEBI" id="CHEBI:11851"/>
        <dbReference type="ChEBI" id="CHEBI:16810"/>
        <dbReference type="ChEBI" id="CHEBI:29985"/>
        <dbReference type="ChEBI" id="CHEBI:57762"/>
        <dbReference type="EC" id="2.6.1.42"/>
    </reaction>
</comment>
<dbReference type="InterPro" id="IPR043132">
    <property type="entry name" value="BCAT-like_C"/>
</dbReference>
<dbReference type="PANTHER" id="PTHR42743:SF11">
    <property type="entry name" value="AMINODEOXYCHORISMATE LYASE"/>
    <property type="match status" value="1"/>
</dbReference>
<dbReference type="GO" id="GO:0052654">
    <property type="term" value="F:L-leucine-2-oxoglutarate transaminase activity"/>
    <property type="evidence" value="ECO:0007669"/>
    <property type="project" value="RHEA"/>
</dbReference>
<dbReference type="SUPFAM" id="SSF56752">
    <property type="entry name" value="D-aminoacid aminotransferase-like PLP-dependent enzymes"/>
    <property type="match status" value="1"/>
</dbReference>
<protein>
    <recommendedName>
        <fullName evidence="12">Branched-chain-amino-acid aminotransferase</fullName>
        <shortName evidence="12">BCAT</shortName>
        <ecNumber evidence="12">2.6.1.42</ecNumber>
    </recommendedName>
</protein>
<comment type="cofactor">
    <cofactor evidence="1 12">
        <name>pyridoxal 5'-phosphate</name>
        <dbReference type="ChEBI" id="CHEBI:597326"/>
    </cofactor>
</comment>
<dbReference type="Pfam" id="PF01063">
    <property type="entry name" value="Aminotran_4"/>
    <property type="match status" value="1"/>
</dbReference>
<dbReference type="GO" id="GO:0005829">
    <property type="term" value="C:cytosol"/>
    <property type="evidence" value="ECO:0007669"/>
    <property type="project" value="TreeGrafter"/>
</dbReference>
<evidence type="ECO:0000256" key="12">
    <source>
        <dbReference type="RuleBase" id="RU364094"/>
    </source>
</evidence>
<evidence type="ECO:0000256" key="11">
    <source>
        <dbReference type="ARBA" id="ARBA00049229"/>
    </source>
</evidence>
<keyword evidence="12" id="KW-0028">Amino-acid biosynthesis</keyword>
<evidence type="ECO:0000256" key="3">
    <source>
        <dbReference type="ARBA" id="ARBA00004931"/>
    </source>
</evidence>
<dbReference type="GO" id="GO:0009099">
    <property type="term" value="P:L-valine biosynthetic process"/>
    <property type="evidence" value="ECO:0007669"/>
    <property type="project" value="UniProtKB-UniPathway"/>
</dbReference>
<organism evidence="13 14">
    <name type="scientific">Helicobacter heilmannii</name>
    <dbReference type="NCBI Taxonomy" id="35817"/>
    <lineage>
        <taxon>Bacteria</taxon>
        <taxon>Pseudomonadati</taxon>
        <taxon>Campylobacterota</taxon>
        <taxon>Epsilonproteobacteria</taxon>
        <taxon>Campylobacterales</taxon>
        <taxon>Helicobacteraceae</taxon>
        <taxon>Helicobacter</taxon>
    </lineage>
</organism>
<evidence type="ECO:0000256" key="4">
    <source>
        <dbReference type="ARBA" id="ARBA00005072"/>
    </source>
</evidence>
<evidence type="ECO:0000256" key="9">
    <source>
        <dbReference type="ARBA" id="ARBA00048212"/>
    </source>
</evidence>
<dbReference type="FunFam" id="3.20.10.10:FF:000002">
    <property type="entry name" value="D-alanine aminotransferase"/>
    <property type="match status" value="1"/>
</dbReference>
<dbReference type="InterPro" id="IPR050571">
    <property type="entry name" value="Class-IV_PLP-Dep_Aminotrnsfr"/>
</dbReference>
<evidence type="ECO:0000313" key="13">
    <source>
        <dbReference type="EMBL" id="CRI34890.1"/>
    </source>
</evidence>
<dbReference type="UniPathway" id="UPA00049">
    <property type="reaction ID" value="UER00062"/>
</dbReference>
<dbReference type="EMBL" id="CDMK01000002">
    <property type="protein sequence ID" value="CRI34890.1"/>
    <property type="molecule type" value="Genomic_DNA"/>
</dbReference>
<dbReference type="GeneID" id="76197398"/>
<dbReference type="GO" id="GO:0009097">
    <property type="term" value="P:isoleucine biosynthetic process"/>
    <property type="evidence" value="ECO:0007669"/>
    <property type="project" value="UniProtKB-UniPathway"/>
</dbReference>
<dbReference type="RefSeq" id="WP_015107033.1">
    <property type="nucleotide sequence ID" value="NZ_AP026684.1"/>
</dbReference>
<dbReference type="InterPro" id="IPR036038">
    <property type="entry name" value="Aminotransferase-like"/>
</dbReference>
<sequence length="301" mass="33871">MNHPFIWQDGKLVPFEKATIHVLSYSLHYANLVFEGIRAYKGKDGLFVFRLHDHMQRLLDSCKAVGLKTPYSIEELNHATLETLRANKCDANTYIRPFVFMGLGTLGICASNPPIHTAIATVTWKDNQHEGIKVKTSSYRKPSVQSTMNKAKASSNYLNSQLSKQEALDCGCDEGLLLDVNGFVAEGSAESFFMVKKDKLIVPPLDYSLDSITRQTIIELAEHLNIPMVHRHVVREEIYSAQEAFFVGTGMEILPIKSLDFRPIGMDKKPITKALFDTYMKLVKGETAGDLEKFAHYVVRV</sequence>
<dbReference type="AlphaFoldDB" id="A0A0K2YD27"/>
<comment type="pathway">
    <text evidence="4 12">Amino-acid biosynthesis; L-leucine biosynthesis; L-leucine from 3-methyl-2-oxobutanoate: step 4/4.</text>
</comment>
<gene>
    <name evidence="12" type="primary">ilvE</name>
    <name evidence="13" type="ORF">HHE01_06910</name>
</gene>
<dbReference type="UniPathway" id="UPA00047">
    <property type="reaction ID" value="UER00058"/>
</dbReference>
<dbReference type="GO" id="GO:0052656">
    <property type="term" value="F:L-isoleucine-2-oxoglutarate transaminase activity"/>
    <property type="evidence" value="ECO:0007669"/>
    <property type="project" value="RHEA"/>
</dbReference>
<keyword evidence="14" id="KW-1185">Reference proteome</keyword>
<evidence type="ECO:0000256" key="10">
    <source>
        <dbReference type="ARBA" id="ARBA00048798"/>
    </source>
</evidence>
<accession>A0A0K2YD27</accession>
<dbReference type="NCBIfam" id="NF005146">
    <property type="entry name" value="PRK06606.1"/>
    <property type="match status" value="1"/>
</dbReference>
<dbReference type="GO" id="GO:0052655">
    <property type="term" value="F:L-valine-2-oxoglutarate transaminase activity"/>
    <property type="evidence" value="ECO:0007669"/>
    <property type="project" value="RHEA"/>
</dbReference>
<dbReference type="PANTHER" id="PTHR42743">
    <property type="entry name" value="AMINO-ACID AMINOTRANSFERASE"/>
    <property type="match status" value="1"/>
</dbReference>
<name>A0A0K2YD27_HELHE</name>
<proteinExistence type="inferred from homology"/>